<dbReference type="Pfam" id="PF06803">
    <property type="entry name" value="DUF1232"/>
    <property type="match status" value="1"/>
</dbReference>
<proteinExistence type="predicted"/>
<keyword evidence="3 5" id="KW-1133">Transmembrane helix</keyword>
<protein>
    <recommendedName>
        <fullName evidence="6">DUF1232 domain-containing protein</fullName>
    </recommendedName>
</protein>
<organism evidence="7 8">
    <name type="scientific">Sulfurovum riftiae</name>
    <dbReference type="NCBI Taxonomy" id="1630136"/>
    <lineage>
        <taxon>Bacteria</taxon>
        <taxon>Pseudomonadati</taxon>
        <taxon>Campylobacterota</taxon>
        <taxon>Epsilonproteobacteria</taxon>
        <taxon>Campylobacterales</taxon>
        <taxon>Sulfurovaceae</taxon>
        <taxon>Sulfurovum</taxon>
    </lineage>
</organism>
<keyword evidence="2 5" id="KW-0812">Transmembrane</keyword>
<feature type="transmembrane region" description="Helical" evidence="5">
    <location>
        <begin position="20"/>
        <end position="36"/>
    </location>
</feature>
<evidence type="ECO:0000256" key="3">
    <source>
        <dbReference type="ARBA" id="ARBA00022989"/>
    </source>
</evidence>
<gene>
    <name evidence="7" type="ORF">AS592_10565</name>
</gene>
<name>A0A151CJS4_9BACT</name>
<comment type="subcellular location">
    <subcellularLocation>
        <location evidence="1">Endomembrane system</location>
        <topology evidence="1">Multi-pass membrane protein</topology>
    </subcellularLocation>
</comment>
<feature type="domain" description="DUF1232" evidence="6">
    <location>
        <begin position="18"/>
        <end position="54"/>
    </location>
</feature>
<evidence type="ECO:0000256" key="2">
    <source>
        <dbReference type="ARBA" id="ARBA00022692"/>
    </source>
</evidence>
<dbReference type="Proteomes" id="UP000075359">
    <property type="component" value="Unassembled WGS sequence"/>
</dbReference>
<keyword evidence="8" id="KW-1185">Reference proteome</keyword>
<dbReference type="InterPro" id="IPR010652">
    <property type="entry name" value="DUF1232"/>
</dbReference>
<reference evidence="7 8" key="1">
    <citation type="submission" date="2015-11" db="EMBL/GenBank/DDBJ databases">
        <title>Draft genome of Sulfurovum riftiae 1812E, a member of the Epsilonproteobacteria isolated from the tube of the deep-sea hydrothermal vent tubewom Riftia pachyptila.</title>
        <authorList>
            <person name="Vetriani C."/>
            <person name="Giovannelli D."/>
        </authorList>
    </citation>
    <scope>NUCLEOTIDE SEQUENCE [LARGE SCALE GENOMIC DNA]</scope>
    <source>
        <strain evidence="7 8">1812E</strain>
    </source>
</reference>
<evidence type="ECO:0000256" key="4">
    <source>
        <dbReference type="ARBA" id="ARBA00023136"/>
    </source>
</evidence>
<dbReference type="GO" id="GO:0012505">
    <property type="term" value="C:endomembrane system"/>
    <property type="evidence" value="ECO:0007669"/>
    <property type="project" value="UniProtKB-SubCell"/>
</dbReference>
<evidence type="ECO:0000313" key="8">
    <source>
        <dbReference type="Proteomes" id="UP000075359"/>
    </source>
</evidence>
<evidence type="ECO:0000259" key="6">
    <source>
        <dbReference type="Pfam" id="PF06803"/>
    </source>
</evidence>
<evidence type="ECO:0000313" key="7">
    <source>
        <dbReference type="EMBL" id="KYJ87771.1"/>
    </source>
</evidence>
<sequence length="74" mass="8341">MLLYHMVMDKEYSIDGKTKLAIAGALAYVILPIDIIPDFLPIVGWLDDAFVLSFTMASLAEEIERYKVFKGELS</sequence>
<dbReference type="AlphaFoldDB" id="A0A151CJS4"/>
<evidence type="ECO:0000256" key="1">
    <source>
        <dbReference type="ARBA" id="ARBA00004127"/>
    </source>
</evidence>
<keyword evidence="4 5" id="KW-0472">Membrane</keyword>
<comment type="caution">
    <text evidence="7">The sequence shown here is derived from an EMBL/GenBank/DDBJ whole genome shotgun (WGS) entry which is preliminary data.</text>
</comment>
<dbReference type="EMBL" id="LNKT01000001">
    <property type="protein sequence ID" value="KYJ87771.1"/>
    <property type="molecule type" value="Genomic_DNA"/>
</dbReference>
<accession>A0A151CJS4</accession>
<dbReference type="STRING" id="1630136.AS592_10565"/>
<evidence type="ECO:0000256" key="5">
    <source>
        <dbReference type="SAM" id="Phobius"/>
    </source>
</evidence>